<comment type="caution">
    <text evidence="2">The sequence shown here is derived from an EMBL/GenBank/DDBJ whole genome shotgun (WGS) entry which is preliminary data.</text>
</comment>
<proteinExistence type="predicted"/>
<dbReference type="Pfam" id="PF12392">
    <property type="entry name" value="DUF3656"/>
    <property type="match status" value="1"/>
</dbReference>
<dbReference type="PANTHER" id="PTHR30217:SF10">
    <property type="entry name" value="23S RRNA 5-HYDROXYCYTIDINE C2501 SYNTHASE"/>
    <property type="match status" value="1"/>
</dbReference>
<dbReference type="Proteomes" id="UP001209681">
    <property type="component" value="Unassembled WGS sequence"/>
</dbReference>
<feature type="domain" description="Peptidase U32 collagenase" evidence="1">
    <location>
        <begin position="386"/>
        <end position="501"/>
    </location>
</feature>
<organism evidence="2 3">
    <name type="scientific">Desulfobotulus pelophilus</name>
    <dbReference type="NCBI Taxonomy" id="2823377"/>
    <lineage>
        <taxon>Bacteria</taxon>
        <taxon>Pseudomonadati</taxon>
        <taxon>Thermodesulfobacteriota</taxon>
        <taxon>Desulfobacteria</taxon>
        <taxon>Desulfobacterales</taxon>
        <taxon>Desulfobacteraceae</taxon>
        <taxon>Desulfobotulus</taxon>
    </lineage>
</organism>
<dbReference type="InterPro" id="IPR051454">
    <property type="entry name" value="RNA/ubiquinone_mod_enzymes"/>
</dbReference>
<dbReference type="EMBL" id="JAPFPW010000005">
    <property type="protein sequence ID" value="MCW7753611.1"/>
    <property type="molecule type" value="Genomic_DNA"/>
</dbReference>
<keyword evidence="3" id="KW-1185">Reference proteome</keyword>
<accession>A0ABT3N823</accession>
<reference evidence="2 3" key="1">
    <citation type="submission" date="2022-11" db="EMBL/GenBank/DDBJ databases">
        <title>Desulfobotulus tamanensis H1 sp. nov. - anaerobic, alkaliphilic, sulphate reducing bacterium isolated from terrestrial mud volcano.</title>
        <authorList>
            <person name="Frolova A."/>
            <person name="Merkel A.Y."/>
            <person name="Slobodkin A.I."/>
        </authorList>
    </citation>
    <scope>NUCLEOTIDE SEQUENCE [LARGE SCALE GENOMIC DNA]</scope>
    <source>
        <strain evidence="2 3">H1</strain>
    </source>
</reference>
<dbReference type="PANTHER" id="PTHR30217">
    <property type="entry name" value="PEPTIDASE U32 FAMILY"/>
    <property type="match status" value="1"/>
</dbReference>
<dbReference type="Pfam" id="PF01136">
    <property type="entry name" value="Peptidase_U32"/>
    <property type="match status" value="1"/>
</dbReference>
<dbReference type="RefSeq" id="WP_265424481.1">
    <property type="nucleotide sequence ID" value="NZ_JAPFPW010000005.1"/>
</dbReference>
<protein>
    <submittedName>
        <fullName evidence="2">U32 family peptidase</fullName>
    </submittedName>
</protein>
<dbReference type="PROSITE" id="PS01276">
    <property type="entry name" value="PEPTIDASE_U32"/>
    <property type="match status" value="1"/>
</dbReference>
<evidence type="ECO:0000313" key="2">
    <source>
        <dbReference type="EMBL" id="MCW7753611.1"/>
    </source>
</evidence>
<dbReference type="InterPro" id="IPR001539">
    <property type="entry name" value="Peptidase_U32"/>
</dbReference>
<evidence type="ECO:0000259" key="1">
    <source>
        <dbReference type="Pfam" id="PF12392"/>
    </source>
</evidence>
<sequence>MKKTPIELLAPARDAATGRAAILHGADAVYIGADRFGARAAAGNSMQDIEELCRFAHLYHARVYLALNTLLGDHELEAVRSLVEESWNAGVDAIIFQDMALLQMDLPPIALHASTQMHNVEPDHIAFLESAGVSRVVLARELDLRDIGRIGRQTGVELEVFVHGALCVSYSGRCWMSLALGGRSANRGVCGQPCRLPWRLVDERGGEICRDRHLLSLKDLDRSGSLPALLDAGVTSFKIEGRLKDMAYVKNITAFYRQKLDRALEARDDLCPASHGRCAYTFMPDPAKTFHRGGTEYGLSGDRQPIWNMDTPKALGERVAVLEGMEGGLLILREKADVAPGDGLCFLDRKGRLQGLKANRCEGKKIWPSPGALTGLASVDVAGSSLYRNHDVRFRKLLDKEKSSTRKLPVAVRFKEDRDGFLLEMKDLASGCTARAYALLERVSASNPDAAVAGIRRQLEKLGDTPFVAEDIRVDTDSWLIRASELNGLRRKITADLMALRVKAFHRSFRRTPSDGFKAMKYPHGELDASFNVLNRMAGTFYEKHGAKVLSMGYENGGLHGGDCVMITLHCLRYALGACPRHHGSGSYENWRMEGKERVFTLVFDCVACRMRILLA</sequence>
<name>A0ABT3N823_9BACT</name>
<evidence type="ECO:0000313" key="3">
    <source>
        <dbReference type="Proteomes" id="UP001209681"/>
    </source>
</evidence>
<dbReference type="InterPro" id="IPR020988">
    <property type="entry name" value="Pept_U32_collagenase"/>
</dbReference>
<gene>
    <name evidence="2" type="ORF">OOT00_06380</name>
</gene>